<feature type="compositionally biased region" description="Low complexity" evidence="1">
    <location>
        <begin position="110"/>
        <end position="132"/>
    </location>
</feature>
<evidence type="ECO:0000313" key="2">
    <source>
        <dbReference type="EMBL" id="GBG35442.1"/>
    </source>
</evidence>
<protein>
    <submittedName>
        <fullName evidence="2">Wsv023-like protein</fullName>
    </submittedName>
</protein>
<comment type="caution">
    <text evidence="2">The sequence shown here is derived from an EMBL/GenBank/DDBJ whole genome shotgun (WGS) entry which is preliminary data.</text>
</comment>
<accession>A0A401IPB0</accession>
<feature type="region of interest" description="Disordered" evidence="1">
    <location>
        <begin position="110"/>
        <end position="134"/>
    </location>
</feature>
<sequence length="274" mass="29390">MDNKKENRSRANGAIEVDHDKIINELTSLLSIASTPASLIRDTGNMIHAPLSISAEPSQAQIKLDRETCQILERDIEASKSHSKIISGIVQQLLSFTEGANAAAAAAAAADNDTSTPPPSSSSLLSSPNLSSGATKDIAASSTILNTLTKLEWLACICKENSVGLENLTSALASGDHIWTLVPSALYVTFDSMIQLLILWKKLGSRIDLRALVSGKPHAVLPDTDPQVTHVNTEITALLATRQAILHENSRVPITEILLDVLIPVLKVIEDRLR</sequence>
<evidence type="ECO:0000256" key="1">
    <source>
        <dbReference type="SAM" id="MobiDB-lite"/>
    </source>
</evidence>
<name>A0A401IPB0_9VIRU</name>
<organism evidence="2">
    <name type="scientific">Metapenaeus ensis nimavirus</name>
    <dbReference type="NCBI Taxonomy" id="2133794"/>
    <lineage>
        <taxon>Viruses</taxon>
        <taxon>Viruses incertae sedis</taxon>
        <taxon>Naldaviricetes</taxon>
        <taxon>Nimaviridae</taxon>
    </lineage>
</organism>
<reference evidence="2" key="1">
    <citation type="journal article" date="2018" name="J. Virol.">
        <title>Crustacean Genome Exploration Reveals the Evolutionary Origin of White Spot Syndrome Virus.</title>
        <authorList>
            <person name="Kawato S."/>
            <person name="Shitara A."/>
            <person name="Wang Y."/>
            <person name="Nozaki R."/>
            <person name="Kondo H."/>
            <person name="Hirono I."/>
        </authorList>
    </citation>
    <scope>NUCLEOTIDE SEQUENCE</scope>
    <source>
        <strain evidence="2">Mikawa-1</strain>
    </source>
</reference>
<dbReference type="EMBL" id="BFCE01000002">
    <property type="protein sequence ID" value="GBG35442.1"/>
    <property type="molecule type" value="Genomic_DNA"/>
</dbReference>
<proteinExistence type="predicted"/>